<dbReference type="SUPFAM" id="SSF53850">
    <property type="entry name" value="Periplasmic binding protein-like II"/>
    <property type="match status" value="1"/>
</dbReference>
<dbReference type="AlphaFoldDB" id="A0A133KVS5"/>
<dbReference type="PATRIC" id="fig|1398.22.peg.1234"/>
<evidence type="ECO:0000256" key="4">
    <source>
        <dbReference type="SAM" id="SignalP"/>
    </source>
</evidence>
<dbReference type="GO" id="GO:0016020">
    <property type="term" value="C:membrane"/>
    <property type="evidence" value="ECO:0007669"/>
    <property type="project" value="InterPro"/>
</dbReference>
<keyword evidence="1 4" id="KW-0732">Signal</keyword>
<dbReference type="PANTHER" id="PTHR35936">
    <property type="entry name" value="MEMBRANE-BOUND LYTIC MUREIN TRANSGLYCOSYLASE F"/>
    <property type="match status" value="1"/>
</dbReference>
<dbReference type="PANTHER" id="PTHR35936:SF17">
    <property type="entry name" value="ARGININE-BINDING EXTRACELLULAR PROTEIN ARTP"/>
    <property type="match status" value="1"/>
</dbReference>
<dbReference type="SMART" id="SM00079">
    <property type="entry name" value="PBPe"/>
    <property type="match status" value="1"/>
</dbReference>
<dbReference type="PROSITE" id="PS51257">
    <property type="entry name" value="PROKAR_LIPOPROTEIN"/>
    <property type="match status" value="1"/>
</dbReference>
<sequence>MKIEKTGGKKMKKFAASVLALILVLALSACGLSKTSSGTETKKTIKVDTNAAYAPFEYMDKGQIIGFDVDVMNALAKESGYRVQLKNIGWDPLFVEVKNKSADMAISSITITKERAQTYDFSVPYFLSTNEILVPEKSDIKSAADLKGKTVAVQSGTTAQEVLEGLFGKNNKNIKKFKQNTTAIMDLVEGGSDAVVADNTVVEEYAKNNPDKKLKVIKDTKAFPAEYYGLMFPKGSKLKADFDKAINKIYDNGTYTKIYKKWFKTEPDIQKLKAQQK</sequence>
<keyword evidence="2" id="KW-0564">Palmitate</keyword>
<feature type="domain" description="Ionotropic glutamate receptor C-terminal" evidence="6">
    <location>
        <begin position="44"/>
        <end position="265"/>
    </location>
</feature>
<dbReference type="Gene3D" id="3.40.190.10">
    <property type="entry name" value="Periplasmic binding protein-like II"/>
    <property type="match status" value="2"/>
</dbReference>
<dbReference type="InterPro" id="IPR001638">
    <property type="entry name" value="Solute-binding_3/MltF_N"/>
</dbReference>
<evidence type="ECO:0000256" key="3">
    <source>
        <dbReference type="ARBA" id="ARBA00023288"/>
    </source>
</evidence>
<accession>A0A133KVS5</accession>
<evidence type="ECO:0000256" key="1">
    <source>
        <dbReference type="ARBA" id="ARBA00022729"/>
    </source>
</evidence>
<feature type="chain" id="PRO_5039179696" evidence="4">
    <location>
        <begin position="32"/>
        <end position="277"/>
    </location>
</feature>
<dbReference type="CDD" id="cd13624">
    <property type="entry name" value="PBP2_Arg_Lys_His"/>
    <property type="match status" value="1"/>
</dbReference>
<dbReference type="EMBL" id="LRPN01000037">
    <property type="protein sequence ID" value="KWZ83440.1"/>
    <property type="molecule type" value="Genomic_DNA"/>
</dbReference>
<organism evidence="7 8">
    <name type="scientific">Heyndrickxia coagulans</name>
    <name type="common">Weizmannia coagulans</name>
    <dbReference type="NCBI Taxonomy" id="1398"/>
    <lineage>
        <taxon>Bacteria</taxon>
        <taxon>Bacillati</taxon>
        <taxon>Bacillota</taxon>
        <taxon>Bacilli</taxon>
        <taxon>Bacillales</taxon>
        <taxon>Bacillaceae</taxon>
        <taxon>Heyndrickxia</taxon>
    </lineage>
</organism>
<name>A0A133KVS5_HEYCO</name>
<proteinExistence type="predicted"/>
<evidence type="ECO:0000256" key="2">
    <source>
        <dbReference type="ARBA" id="ARBA00023139"/>
    </source>
</evidence>
<evidence type="ECO:0000313" key="8">
    <source>
        <dbReference type="Proteomes" id="UP000070376"/>
    </source>
</evidence>
<feature type="domain" description="Solute-binding protein family 3/N-terminal" evidence="5">
    <location>
        <begin position="44"/>
        <end position="266"/>
    </location>
</feature>
<dbReference type="Proteomes" id="UP000070376">
    <property type="component" value="Unassembled WGS sequence"/>
</dbReference>
<evidence type="ECO:0000259" key="6">
    <source>
        <dbReference type="SMART" id="SM00079"/>
    </source>
</evidence>
<comment type="caution">
    <text evidence="7">The sequence shown here is derived from an EMBL/GenBank/DDBJ whole genome shotgun (WGS) entry which is preliminary data.</text>
</comment>
<dbReference type="Pfam" id="PF00497">
    <property type="entry name" value="SBP_bac_3"/>
    <property type="match status" value="1"/>
</dbReference>
<dbReference type="GO" id="GO:0015276">
    <property type="term" value="F:ligand-gated monoatomic ion channel activity"/>
    <property type="evidence" value="ECO:0007669"/>
    <property type="project" value="InterPro"/>
</dbReference>
<reference evidence="8" key="1">
    <citation type="submission" date="2016-01" db="EMBL/GenBank/DDBJ databases">
        <authorList>
            <person name="Mitreva M."/>
            <person name="Pepin K.H."/>
            <person name="Mihindukulasuriya K.A."/>
            <person name="Fulton R."/>
            <person name="Fronick C."/>
            <person name="O'Laughlin M."/>
            <person name="Miner T."/>
            <person name="Herter B."/>
            <person name="Rosa B.A."/>
            <person name="Cordes M."/>
            <person name="Tomlinson C."/>
            <person name="Wollam A."/>
            <person name="Palsikar V.B."/>
            <person name="Mardis E.R."/>
            <person name="Wilson R.K."/>
        </authorList>
    </citation>
    <scope>NUCLEOTIDE SEQUENCE [LARGE SCALE GENOMIC DNA]</scope>
    <source>
        <strain evidence="8">GED7749B</strain>
    </source>
</reference>
<evidence type="ECO:0000313" key="7">
    <source>
        <dbReference type="EMBL" id="KWZ83440.1"/>
    </source>
</evidence>
<keyword evidence="3" id="KW-0449">Lipoprotein</keyword>
<dbReference type="SMART" id="SM00062">
    <property type="entry name" value="PBPb"/>
    <property type="match status" value="1"/>
</dbReference>
<gene>
    <name evidence="7" type="ORF">HMPREF3213_01216</name>
</gene>
<evidence type="ECO:0000259" key="5">
    <source>
        <dbReference type="SMART" id="SM00062"/>
    </source>
</evidence>
<protein>
    <submittedName>
        <fullName evidence="7">Putative arginine ABC transporter, periplasmic arginine-binding protein ArtP</fullName>
    </submittedName>
</protein>
<feature type="signal peptide" evidence="4">
    <location>
        <begin position="1"/>
        <end position="31"/>
    </location>
</feature>
<dbReference type="InterPro" id="IPR001320">
    <property type="entry name" value="Iontro_rcpt_C"/>
</dbReference>